<protein>
    <submittedName>
        <fullName evidence="1">Uncharacterized protein</fullName>
    </submittedName>
</protein>
<evidence type="ECO:0000313" key="1">
    <source>
        <dbReference type="EMBL" id="EMA15202.1"/>
    </source>
</evidence>
<accession>M0K197</accession>
<evidence type="ECO:0000313" key="3">
    <source>
        <dbReference type="Proteomes" id="UP000011659"/>
    </source>
</evidence>
<name>M0K197_9EURY</name>
<dbReference type="AlphaFoldDB" id="M0K197"/>
<keyword evidence="3" id="KW-1185">Reference proteome</keyword>
<dbReference type="EMBL" id="AOLR01000008">
    <property type="protein sequence ID" value="EMA15202.1"/>
    <property type="molecule type" value="Genomic_DNA"/>
</dbReference>
<dbReference type="RefSeq" id="WP_004959291.1">
    <property type="nucleotide sequence ID" value="NZ_AOLR01000008.1"/>
</dbReference>
<reference evidence="1 3" key="1">
    <citation type="journal article" date="2014" name="PLoS Genet.">
        <title>Phylogenetically driven sequencing of extremely halophilic archaea reveals strategies for static and dynamic osmo-response.</title>
        <authorList>
            <person name="Becker E.A."/>
            <person name="Seitzer P.M."/>
            <person name="Tritt A."/>
            <person name="Larsen D."/>
            <person name="Krusor M."/>
            <person name="Yao A.I."/>
            <person name="Wu D."/>
            <person name="Madern D."/>
            <person name="Eisen J.A."/>
            <person name="Darling A.E."/>
            <person name="Facciotti M.T."/>
        </authorList>
    </citation>
    <scope>NUCLEOTIDE SEQUENCE [LARGE SCALE GENOMIC DNA]</scope>
    <source>
        <strain evidence="1 3">ATCC 33800</strain>
    </source>
</reference>
<evidence type="ECO:0000313" key="2">
    <source>
        <dbReference type="EMBL" id="QUJ71943.1"/>
    </source>
</evidence>
<organism evidence="1 3">
    <name type="scientific">Haloarcula marismortui ATCC 33800</name>
    <dbReference type="NCBI Taxonomy" id="662476"/>
    <lineage>
        <taxon>Archaea</taxon>
        <taxon>Methanobacteriati</taxon>
        <taxon>Methanobacteriota</taxon>
        <taxon>Stenosarchaea group</taxon>
        <taxon>Halobacteria</taxon>
        <taxon>Halobacteriales</taxon>
        <taxon>Haloarculaceae</taxon>
        <taxon>Haloarcula</taxon>
    </lineage>
</organism>
<dbReference type="Proteomes" id="UP000011659">
    <property type="component" value="Unassembled WGS sequence"/>
</dbReference>
<proteinExistence type="predicted"/>
<sequence>MATHDDLPPETAKTLLAATERDEIIVSLKSGDALIGPIETVEQENPGEHLDTPGRRTIEFTASDVRFELDMQYREDAEGLPSAESLDLHLTQGHDWRIPITEDINKISQR</sequence>
<reference evidence="2" key="2">
    <citation type="submission" date="2021-04" db="EMBL/GenBank/DDBJ databases">
        <title>Complete Genome sequence and Methylome Analysis of the Haloarchaeon Haloarcula sinaiiensis.</title>
        <authorList>
            <person name="Fomenkov A."/>
            <person name="DasSarma P."/>
            <person name="DasSarma S."/>
            <person name="Roberts R.J."/>
        </authorList>
    </citation>
    <scope>NUCLEOTIDE SEQUENCE</scope>
    <source>
        <strain evidence="2">ATCC 33800</strain>
    </source>
</reference>
<gene>
    <name evidence="1" type="ORF">C436_05460</name>
    <name evidence="2" type="ORF">KDQ40_14815</name>
</gene>
<dbReference type="Proteomes" id="UP000682967">
    <property type="component" value="Chromosome"/>
</dbReference>
<dbReference type="KEGG" id="hsin:KDQ40_14815"/>
<dbReference type="EMBL" id="CP073366">
    <property type="protein sequence ID" value="QUJ71943.1"/>
    <property type="molecule type" value="Genomic_DNA"/>
</dbReference>
<dbReference type="GeneID" id="64824253"/>